<dbReference type="InterPro" id="IPR001054">
    <property type="entry name" value="A/G_cyclase"/>
</dbReference>
<dbReference type="GO" id="GO:0035556">
    <property type="term" value="P:intracellular signal transduction"/>
    <property type="evidence" value="ECO:0007669"/>
    <property type="project" value="InterPro"/>
</dbReference>
<dbReference type="SUPFAM" id="SSF55073">
    <property type="entry name" value="Nucleotide cyclase"/>
    <property type="match status" value="1"/>
</dbReference>
<dbReference type="CDD" id="cd07302">
    <property type="entry name" value="CHD"/>
    <property type="match status" value="1"/>
</dbReference>
<dbReference type="GO" id="GO:0005737">
    <property type="term" value="C:cytoplasm"/>
    <property type="evidence" value="ECO:0007669"/>
    <property type="project" value="TreeGrafter"/>
</dbReference>
<dbReference type="Proteomes" id="UP000030364">
    <property type="component" value="Unassembled WGS sequence"/>
</dbReference>
<keyword evidence="6" id="KW-1185">Reference proteome</keyword>
<dbReference type="InterPro" id="IPR029787">
    <property type="entry name" value="Nucleotide_cyclase"/>
</dbReference>
<name>A0A0D6XCU5_THEFI</name>
<dbReference type="EMBL" id="JPSL02000037">
    <property type="protein sequence ID" value="KIX84708.1"/>
    <property type="molecule type" value="Genomic_DNA"/>
</dbReference>
<dbReference type="OrthoDB" id="9806704at2"/>
<dbReference type="PROSITE" id="PS50005">
    <property type="entry name" value="TPR"/>
    <property type="match status" value="1"/>
</dbReference>
<evidence type="ECO:0000313" key="5">
    <source>
        <dbReference type="EMBL" id="KIX84708.1"/>
    </source>
</evidence>
<sequence length="867" mass="95307">MTCTCGQKNPPEAVFCMACGRLLSGALKEERRILSVVFFDLKDSTRLLAQGVDQAYAALQEALLEAAQEARRRGGFVHRFLGDGLLVLFGAPRAQGGEARRALEAALAMVQKSPAPARAGVATGEVLWTPLGSGQAGEATAVGLAVNLAERLSKLAPPGEVLADARTLRLAGGVRAQAQRVEAAGFGPLEAYRVEGVEKALPKELEEPLRALFAFLETPGGLLQVAGPPASGKTLLLKAFLDRLDRSFVHLARMNRETPLRYTLHEALARWVGDPSRWAEGLPLGAEEKALLLFSLGLAPRPPLFGPALDEGLAALWSKVLLHLRPLVLVLTDLHAPDRTLLRFLRLPLPEGVHVVLERRVPFLENVLVLPEKPWEDEEVLYAFQPVLDGLPGAAREAALVLSVLEEAPWELVAAMAGEEGLGRLEEEGLLSGEPPRLPKGLREAGKRRVPEAVRRAWHLRAAEFYRSRPGRDGPLRAAHHLAQAGEVLEAAKVHRALAHAAWDEGRLEEALAHLEQALALAPGWKEVLLAERQDLLASLGRGLPHPQGPRSQDPVLHLLAEARRTREAALYLRALPGLRRYPLEEAQARLEAAALLWRSFRPREALLPLLDFPQAPPALLVHRQALLAGLFMDLGEYAKAQVLLEAPHPGADDPEALARLEATWVRFQLETGQLRQVLRKTRTPPPHPWLAAALLPAHALIGQERPDLNQLAQTHPDGRGLHVLTQGFLAWHRGEDPVPLFKEGLRLARALPNPYVFHMTASALALYLWRRSPKRARALSQFLLRHTQKTGFAVHQELARLLRAQLLFEEGQEVGHLLAFTPTTPLTAAWRNRLLGKAEEDPSATWGYGILGRWVLRLEPSFKRPS</sequence>
<dbReference type="PROSITE" id="PS50125">
    <property type="entry name" value="GUANYLATE_CYCLASE_2"/>
    <property type="match status" value="1"/>
</dbReference>
<dbReference type="InterPro" id="IPR027417">
    <property type="entry name" value="P-loop_NTPase"/>
</dbReference>
<dbReference type="Gene3D" id="1.25.40.10">
    <property type="entry name" value="Tetratricopeptide repeat domain"/>
    <property type="match status" value="1"/>
</dbReference>
<dbReference type="SUPFAM" id="SSF48452">
    <property type="entry name" value="TPR-like"/>
    <property type="match status" value="1"/>
</dbReference>
<dbReference type="InterPro" id="IPR019734">
    <property type="entry name" value="TPR_rpt"/>
</dbReference>
<proteinExistence type="predicted"/>
<dbReference type="SMART" id="SM00028">
    <property type="entry name" value="TPR"/>
    <property type="match status" value="1"/>
</dbReference>
<reference evidence="5 6" key="1">
    <citation type="journal article" date="2015" name="Genome Announc.">
        <title>Draft Genome Sequence of the Thermophile Thermus filiformis ATCC 43280, Producer of Carotenoid-(Di)glucoside-Branched Fatty Acid (Di)esters and Source of Hyperthermostable Enzymes of Biotechnological Interest.</title>
        <authorList>
            <person name="Mandelli F."/>
            <person name="Oliveira Ramires B."/>
            <person name="Couger M.B."/>
            <person name="Paixao D.A."/>
            <person name="Camilo C.M."/>
            <person name="Polikarpov I."/>
            <person name="Prade R."/>
            <person name="Riano-Pachon D.M."/>
            <person name="Squina F.M."/>
        </authorList>
    </citation>
    <scope>NUCLEOTIDE SEQUENCE [LARGE SCALE GENOMIC DNA]</scope>
    <source>
        <strain evidence="5 6">ATCC 43280</strain>
    </source>
</reference>
<dbReference type="STRING" id="276.THFILI_03840"/>
<dbReference type="PANTHER" id="PTHR16305">
    <property type="entry name" value="TESTICULAR SOLUBLE ADENYLYL CYCLASE"/>
    <property type="match status" value="1"/>
</dbReference>
<dbReference type="GO" id="GO:0005524">
    <property type="term" value="F:ATP binding"/>
    <property type="evidence" value="ECO:0007669"/>
    <property type="project" value="UniProtKB-KW"/>
</dbReference>
<comment type="caution">
    <text evidence="5">The sequence shown here is derived from an EMBL/GenBank/DDBJ whole genome shotgun (WGS) entry which is preliminary data.</text>
</comment>
<gene>
    <name evidence="5" type="ORF">THFILI_03840</name>
</gene>
<dbReference type="AlphaFoldDB" id="A0A0D6XCU5"/>
<dbReference type="PANTHER" id="PTHR16305:SF28">
    <property type="entry name" value="GUANYLATE CYCLASE DOMAIN-CONTAINING PROTEIN"/>
    <property type="match status" value="1"/>
</dbReference>
<evidence type="ECO:0000256" key="1">
    <source>
        <dbReference type="ARBA" id="ARBA00022741"/>
    </source>
</evidence>
<accession>A0A0D6XCU5</accession>
<dbReference type="RefSeq" id="WP_045246070.1">
    <property type="nucleotide sequence ID" value="NZ_JPSL02000037.1"/>
</dbReference>
<feature type="domain" description="Guanylate cyclase" evidence="4">
    <location>
        <begin position="35"/>
        <end position="153"/>
    </location>
</feature>
<evidence type="ECO:0000313" key="6">
    <source>
        <dbReference type="Proteomes" id="UP000030364"/>
    </source>
</evidence>
<protein>
    <recommendedName>
        <fullName evidence="4">Guanylate cyclase domain-containing protein</fullName>
    </recommendedName>
</protein>
<evidence type="ECO:0000256" key="2">
    <source>
        <dbReference type="ARBA" id="ARBA00022840"/>
    </source>
</evidence>
<dbReference type="GO" id="GO:0004016">
    <property type="term" value="F:adenylate cyclase activity"/>
    <property type="evidence" value="ECO:0007669"/>
    <property type="project" value="TreeGrafter"/>
</dbReference>
<organism evidence="5 6">
    <name type="scientific">Thermus filiformis</name>
    <dbReference type="NCBI Taxonomy" id="276"/>
    <lineage>
        <taxon>Bacteria</taxon>
        <taxon>Thermotogati</taxon>
        <taxon>Deinococcota</taxon>
        <taxon>Deinococci</taxon>
        <taxon>Thermales</taxon>
        <taxon>Thermaceae</taxon>
        <taxon>Thermus</taxon>
    </lineage>
</organism>
<dbReference type="GO" id="GO:0009190">
    <property type="term" value="P:cyclic nucleotide biosynthetic process"/>
    <property type="evidence" value="ECO:0007669"/>
    <property type="project" value="InterPro"/>
</dbReference>
<keyword evidence="2" id="KW-0067">ATP-binding</keyword>
<evidence type="ECO:0000256" key="3">
    <source>
        <dbReference type="PROSITE-ProRule" id="PRU00339"/>
    </source>
</evidence>
<keyword evidence="1" id="KW-0547">Nucleotide-binding</keyword>
<keyword evidence="3" id="KW-0802">TPR repeat</keyword>
<dbReference type="Gene3D" id="3.30.70.1230">
    <property type="entry name" value="Nucleotide cyclase"/>
    <property type="match status" value="1"/>
</dbReference>
<dbReference type="InterPro" id="IPR011990">
    <property type="entry name" value="TPR-like_helical_dom_sf"/>
</dbReference>
<dbReference type="SUPFAM" id="SSF52540">
    <property type="entry name" value="P-loop containing nucleoside triphosphate hydrolases"/>
    <property type="match status" value="1"/>
</dbReference>
<feature type="repeat" description="TPR" evidence="3">
    <location>
        <begin position="492"/>
        <end position="525"/>
    </location>
</feature>
<evidence type="ECO:0000259" key="4">
    <source>
        <dbReference type="PROSITE" id="PS50125"/>
    </source>
</evidence>